<evidence type="ECO:0000256" key="5">
    <source>
        <dbReference type="ARBA" id="ARBA00022741"/>
    </source>
</evidence>
<dbReference type="InterPro" id="IPR035965">
    <property type="entry name" value="PAS-like_dom_sf"/>
</dbReference>
<dbReference type="Pfam" id="PF02518">
    <property type="entry name" value="HATPase_c"/>
    <property type="match status" value="1"/>
</dbReference>
<keyword evidence="3 9" id="KW-0597">Phosphoprotein</keyword>
<dbReference type="SMART" id="SM00387">
    <property type="entry name" value="HATPase_c"/>
    <property type="match status" value="1"/>
</dbReference>
<dbReference type="KEGG" id="lcre:Pla8534_03750"/>
<comment type="catalytic activity">
    <reaction evidence="1">
        <text>ATP + protein L-histidine = ADP + protein N-phospho-L-histidine.</text>
        <dbReference type="EC" id="2.7.13.3"/>
    </reaction>
</comment>
<dbReference type="RefSeq" id="WP_145048749.1">
    <property type="nucleotide sequence ID" value="NZ_CP036433.1"/>
</dbReference>
<dbReference type="PROSITE" id="PS50112">
    <property type="entry name" value="PAS"/>
    <property type="match status" value="1"/>
</dbReference>
<dbReference type="InterPro" id="IPR004358">
    <property type="entry name" value="Sig_transdc_His_kin-like_C"/>
</dbReference>
<protein>
    <recommendedName>
        <fullName evidence="2">histidine kinase</fullName>
        <ecNumber evidence="2">2.7.13.3</ecNumber>
    </recommendedName>
</protein>
<evidence type="ECO:0000256" key="7">
    <source>
        <dbReference type="ARBA" id="ARBA00022840"/>
    </source>
</evidence>
<proteinExistence type="predicted"/>
<name>A0A518DLB6_9BACT</name>
<dbReference type="Gene3D" id="3.30.565.10">
    <property type="entry name" value="Histidine kinase-like ATPase, C-terminal domain"/>
    <property type="match status" value="1"/>
</dbReference>
<evidence type="ECO:0000256" key="8">
    <source>
        <dbReference type="ARBA" id="ARBA00023012"/>
    </source>
</evidence>
<dbReference type="Pfam" id="PF00072">
    <property type="entry name" value="Response_reg"/>
    <property type="match status" value="1"/>
</dbReference>
<feature type="region of interest" description="Disordered" evidence="10">
    <location>
        <begin position="184"/>
        <end position="205"/>
    </location>
</feature>
<dbReference type="SUPFAM" id="SSF55874">
    <property type="entry name" value="ATPase domain of HSP90 chaperone/DNA topoisomerase II/histidine kinase"/>
    <property type="match status" value="1"/>
</dbReference>
<dbReference type="Gene3D" id="3.30.450.20">
    <property type="entry name" value="PAS domain"/>
    <property type="match status" value="1"/>
</dbReference>
<dbReference type="PANTHER" id="PTHR43065">
    <property type="entry name" value="SENSOR HISTIDINE KINASE"/>
    <property type="match status" value="1"/>
</dbReference>
<dbReference type="InterPro" id="IPR000014">
    <property type="entry name" value="PAS"/>
</dbReference>
<dbReference type="SUPFAM" id="SSF55785">
    <property type="entry name" value="PYP-like sensor domain (PAS domain)"/>
    <property type="match status" value="1"/>
</dbReference>
<dbReference type="OrthoDB" id="236031at2"/>
<evidence type="ECO:0000256" key="1">
    <source>
        <dbReference type="ARBA" id="ARBA00000085"/>
    </source>
</evidence>
<organism evidence="14 15">
    <name type="scientific">Lignipirellula cremea</name>
    <dbReference type="NCBI Taxonomy" id="2528010"/>
    <lineage>
        <taxon>Bacteria</taxon>
        <taxon>Pseudomonadati</taxon>
        <taxon>Planctomycetota</taxon>
        <taxon>Planctomycetia</taxon>
        <taxon>Pirellulales</taxon>
        <taxon>Pirellulaceae</taxon>
        <taxon>Lignipirellula</taxon>
    </lineage>
</organism>
<accession>A0A518DLB6</accession>
<evidence type="ECO:0000313" key="15">
    <source>
        <dbReference type="Proteomes" id="UP000317648"/>
    </source>
</evidence>
<evidence type="ECO:0000256" key="10">
    <source>
        <dbReference type="SAM" id="MobiDB-lite"/>
    </source>
</evidence>
<evidence type="ECO:0000256" key="4">
    <source>
        <dbReference type="ARBA" id="ARBA00022679"/>
    </source>
</evidence>
<dbReference type="GO" id="GO:0005524">
    <property type="term" value="F:ATP binding"/>
    <property type="evidence" value="ECO:0007669"/>
    <property type="project" value="UniProtKB-KW"/>
</dbReference>
<feature type="domain" description="PAS" evidence="13">
    <location>
        <begin position="132"/>
        <end position="189"/>
    </location>
</feature>
<dbReference type="InterPro" id="IPR001789">
    <property type="entry name" value="Sig_transdc_resp-reg_receiver"/>
</dbReference>
<reference evidence="14 15" key="1">
    <citation type="submission" date="2019-02" db="EMBL/GenBank/DDBJ databases">
        <title>Deep-cultivation of Planctomycetes and their phenomic and genomic characterization uncovers novel biology.</title>
        <authorList>
            <person name="Wiegand S."/>
            <person name="Jogler M."/>
            <person name="Boedeker C."/>
            <person name="Pinto D."/>
            <person name="Vollmers J."/>
            <person name="Rivas-Marin E."/>
            <person name="Kohn T."/>
            <person name="Peeters S.H."/>
            <person name="Heuer A."/>
            <person name="Rast P."/>
            <person name="Oberbeckmann S."/>
            <person name="Bunk B."/>
            <person name="Jeske O."/>
            <person name="Meyerdierks A."/>
            <person name="Storesund J.E."/>
            <person name="Kallscheuer N."/>
            <person name="Luecker S."/>
            <person name="Lage O.M."/>
            <person name="Pohl T."/>
            <person name="Merkel B.J."/>
            <person name="Hornburger P."/>
            <person name="Mueller R.-W."/>
            <person name="Bruemmer F."/>
            <person name="Labrenz M."/>
            <person name="Spormann A.M."/>
            <person name="Op den Camp H."/>
            <person name="Overmann J."/>
            <person name="Amann R."/>
            <person name="Jetten M.S.M."/>
            <person name="Mascher T."/>
            <person name="Medema M.H."/>
            <person name="Devos D.P."/>
            <person name="Kaster A.-K."/>
            <person name="Ovreas L."/>
            <person name="Rohde M."/>
            <person name="Galperin M.Y."/>
            <person name="Jogler C."/>
        </authorList>
    </citation>
    <scope>NUCLEOTIDE SEQUENCE [LARGE SCALE GENOMIC DNA]</scope>
    <source>
        <strain evidence="14 15">Pla85_3_4</strain>
    </source>
</reference>
<dbReference type="InterPro" id="IPR003594">
    <property type="entry name" value="HATPase_dom"/>
</dbReference>
<sequence>MNSDLCILIVDDEPDLANSVRRILRLDGYQVEIATSLAELLDRDNWSDYFAILLDRRLPDGNADQILPVLNELARDTAVIMITAYADLEGALIALRHGAEDFFLKPVDPEHLRARLKRLADLRRVESELKRERAFAQIVLDTTQALILVLNGEGRVLRLNRYFESLSGYRQEELVGKSVDSILRPDPKELPGESPEQAPSLPRLHPGSLHKLRFKSGQECDVAWWTAPLKNEQGQITELICAGMNMTEYNRLQEKLIQSERLAAIGEAMAGLTHESRNALQRSQACLDLLADRLDDQPGSLELLESIQRAQDDLYRLYEEVRAYAAPIHVRPQRCDVGEILRKAWCDTAVMREGRDASLEEHTTEVDLHCEVDAFALGQVFRNILENAVQACSDPVRIEVEYAATTGTAAPSLSITIGDNGPGLPPQHVDRVFDSFFTTKTEGAGLGMAIARRILQAHDGQIIARSSRGGGAEFVTTLPRKSGESLH</sequence>
<dbReference type="GO" id="GO:0000155">
    <property type="term" value="F:phosphorelay sensor kinase activity"/>
    <property type="evidence" value="ECO:0007669"/>
    <property type="project" value="InterPro"/>
</dbReference>
<dbReference type="SMART" id="SM00091">
    <property type="entry name" value="PAS"/>
    <property type="match status" value="1"/>
</dbReference>
<evidence type="ECO:0000256" key="3">
    <source>
        <dbReference type="ARBA" id="ARBA00022553"/>
    </source>
</evidence>
<evidence type="ECO:0000259" key="11">
    <source>
        <dbReference type="PROSITE" id="PS50109"/>
    </source>
</evidence>
<dbReference type="InterPro" id="IPR011006">
    <property type="entry name" value="CheY-like_superfamily"/>
</dbReference>
<dbReference type="InterPro" id="IPR036097">
    <property type="entry name" value="HisK_dim/P_sf"/>
</dbReference>
<dbReference type="NCBIfam" id="TIGR00229">
    <property type="entry name" value="sensory_box"/>
    <property type="match status" value="1"/>
</dbReference>
<dbReference type="PROSITE" id="PS50109">
    <property type="entry name" value="HIS_KIN"/>
    <property type="match status" value="1"/>
</dbReference>
<dbReference type="Proteomes" id="UP000317648">
    <property type="component" value="Chromosome"/>
</dbReference>
<keyword evidence="4 14" id="KW-0808">Transferase</keyword>
<dbReference type="AlphaFoldDB" id="A0A518DLB6"/>
<dbReference type="PRINTS" id="PR00344">
    <property type="entry name" value="BCTRLSENSOR"/>
</dbReference>
<evidence type="ECO:0000256" key="9">
    <source>
        <dbReference type="PROSITE-ProRule" id="PRU00169"/>
    </source>
</evidence>
<dbReference type="InterPro" id="IPR013656">
    <property type="entry name" value="PAS_4"/>
</dbReference>
<evidence type="ECO:0000256" key="2">
    <source>
        <dbReference type="ARBA" id="ARBA00012438"/>
    </source>
</evidence>
<keyword evidence="15" id="KW-1185">Reference proteome</keyword>
<dbReference type="InterPro" id="IPR036890">
    <property type="entry name" value="HATPase_C_sf"/>
</dbReference>
<dbReference type="EC" id="2.7.13.3" evidence="2"/>
<dbReference type="EMBL" id="CP036433">
    <property type="protein sequence ID" value="QDU92627.1"/>
    <property type="molecule type" value="Genomic_DNA"/>
</dbReference>
<dbReference type="SUPFAM" id="SSF52172">
    <property type="entry name" value="CheY-like"/>
    <property type="match status" value="1"/>
</dbReference>
<keyword evidence="8" id="KW-0902">Two-component regulatory system</keyword>
<dbReference type="PROSITE" id="PS50110">
    <property type="entry name" value="RESPONSE_REGULATORY"/>
    <property type="match status" value="1"/>
</dbReference>
<dbReference type="CDD" id="cd00156">
    <property type="entry name" value="REC"/>
    <property type="match status" value="1"/>
</dbReference>
<evidence type="ECO:0000259" key="12">
    <source>
        <dbReference type="PROSITE" id="PS50110"/>
    </source>
</evidence>
<dbReference type="InterPro" id="IPR005467">
    <property type="entry name" value="His_kinase_dom"/>
</dbReference>
<dbReference type="CDD" id="cd00130">
    <property type="entry name" value="PAS"/>
    <property type="match status" value="1"/>
</dbReference>
<keyword evidence="5" id="KW-0547">Nucleotide-binding</keyword>
<feature type="modified residue" description="4-aspartylphosphate" evidence="9">
    <location>
        <position position="55"/>
    </location>
</feature>
<evidence type="ECO:0000259" key="13">
    <source>
        <dbReference type="PROSITE" id="PS50112"/>
    </source>
</evidence>
<dbReference type="SMART" id="SM00448">
    <property type="entry name" value="REC"/>
    <property type="match status" value="1"/>
</dbReference>
<feature type="domain" description="Response regulatory" evidence="12">
    <location>
        <begin position="6"/>
        <end position="120"/>
    </location>
</feature>
<gene>
    <name evidence="14" type="primary">tmoS_1</name>
    <name evidence="14" type="ORF">Pla8534_03750</name>
</gene>
<dbReference type="SUPFAM" id="SSF47384">
    <property type="entry name" value="Homodimeric domain of signal transducing histidine kinase"/>
    <property type="match status" value="1"/>
</dbReference>
<feature type="domain" description="Histidine kinase" evidence="11">
    <location>
        <begin position="271"/>
        <end position="482"/>
    </location>
</feature>
<evidence type="ECO:0000313" key="14">
    <source>
        <dbReference type="EMBL" id="QDU92627.1"/>
    </source>
</evidence>
<dbReference type="Gene3D" id="3.40.50.2300">
    <property type="match status" value="1"/>
</dbReference>
<evidence type="ECO:0000256" key="6">
    <source>
        <dbReference type="ARBA" id="ARBA00022777"/>
    </source>
</evidence>
<keyword evidence="6 14" id="KW-0418">Kinase</keyword>
<dbReference type="Pfam" id="PF08448">
    <property type="entry name" value="PAS_4"/>
    <property type="match status" value="1"/>
</dbReference>
<dbReference type="PANTHER" id="PTHR43065:SF10">
    <property type="entry name" value="PEROXIDE STRESS-ACTIVATED HISTIDINE KINASE MAK3"/>
    <property type="match status" value="1"/>
</dbReference>
<dbReference type="Gene3D" id="1.10.287.130">
    <property type="match status" value="1"/>
</dbReference>
<keyword evidence="7" id="KW-0067">ATP-binding</keyword>